<dbReference type="InterPro" id="IPR004837">
    <property type="entry name" value="NaCa_Exmemb"/>
</dbReference>
<name>A0ABW5U6N3_9RHOB</name>
<accession>A0ABW5U6N3</accession>
<proteinExistence type="predicted"/>
<dbReference type="InterPro" id="IPR044880">
    <property type="entry name" value="NCX_ion-bd_dom_sf"/>
</dbReference>
<comment type="subcellular location">
    <subcellularLocation>
        <location evidence="1">Membrane</location>
        <topology evidence="1">Multi-pass membrane protein</topology>
    </subcellularLocation>
</comment>
<dbReference type="Proteomes" id="UP001597474">
    <property type="component" value="Unassembled WGS sequence"/>
</dbReference>
<evidence type="ECO:0000256" key="3">
    <source>
        <dbReference type="ARBA" id="ARBA00022989"/>
    </source>
</evidence>
<gene>
    <name evidence="6" type="ORF">ACFSUD_18055</name>
</gene>
<sequence length="99" mass="10788">MRASSFSIFETVIGLTPVAVGASLPELVTSILAAIRKHTDAVFGDIVGTDICDVVSPLGDCFINLLSFVRHLVMRIAQGHFCNRRSTLDRQISNGERNE</sequence>
<keyword evidence="3" id="KW-1133">Transmembrane helix</keyword>
<evidence type="ECO:0000313" key="7">
    <source>
        <dbReference type="Proteomes" id="UP001597474"/>
    </source>
</evidence>
<keyword evidence="4" id="KW-0472">Membrane</keyword>
<feature type="domain" description="Sodium/calcium exchanger membrane region" evidence="5">
    <location>
        <begin position="4"/>
        <end position="59"/>
    </location>
</feature>
<dbReference type="EMBL" id="JBHUMP010000027">
    <property type="protein sequence ID" value="MFD2741479.1"/>
    <property type="molecule type" value="Genomic_DNA"/>
</dbReference>
<keyword evidence="7" id="KW-1185">Reference proteome</keyword>
<evidence type="ECO:0000313" key="6">
    <source>
        <dbReference type="EMBL" id="MFD2741479.1"/>
    </source>
</evidence>
<evidence type="ECO:0000256" key="1">
    <source>
        <dbReference type="ARBA" id="ARBA00004141"/>
    </source>
</evidence>
<keyword evidence="2" id="KW-0812">Transmembrane</keyword>
<evidence type="ECO:0000259" key="5">
    <source>
        <dbReference type="Pfam" id="PF01699"/>
    </source>
</evidence>
<organism evidence="6 7">
    <name type="scientific">Sulfitobacter aestuarii</name>
    <dbReference type="NCBI Taxonomy" id="2161676"/>
    <lineage>
        <taxon>Bacteria</taxon>
        <taxon>Pseudomonadati</taxon>
        <taxon>Pseudomonadota</taxon>
        <taxon>Alphaproteobacteria</taxon>
        <taxon>Rhodobacterales</taxon>
        <taxon>Roseobacteraceae</taxon>
        <taxon>Sulfitobacter</taxon>
    </lineage>
</organism>
<reference evidence="7" key="1">
    <citation type="journal article" date="2019" name="Int. J. Syst. Evol. Microbiol.">
        <title>The Global Catalogue of Microorganisms (GCM) 10K type strain sequencing project: providing services to taxonomists for standard genome sequencing and annotation.</title>
        <authorList>
            <consortium name="The Broad Institute Genomics Platform"/>
            <consortium name="The Broad Institute Genome Sequencing Center for Infectious Disease"/>
            <person name="Wu L."/>
            <person name="Ma J."/>
        </authorList>
    </citation>
    <scope>NUCLEOTIDE SEQUENCE [LARGE SCALE GENOMIC DNA]</scope>
    <source>
        <strain evidence="7">TISTR 2562</strain>
    </source>
</reference>
<dbReference type="Pfam" id="PF01699">
    <property type="entry name" value="Na_Ca_ex"/>
    <property type="match status" value="1"/>
</dbReference>
<evidence type="ECO:0000256" key="2">
    <source>
        <dbReference type="ARBA" id="ARBA00022692"/>
    </source>
</evidence>
<dbReference type="Gene3D" id="1.20.1420.30">
    <property type="entry name" value="NCX, central ion-binding region"/>
    <property type="match status" value="1"/>
</dbReference>
<evidence type="ECO:0000256" key="4">
    <source>
        <dbReference type="ARBA" id="ARBA00023136"/>
    </source>
</evidence>
<comment type="caution">
    <text evidence="6">The sequence shown here is derived from an EMBL/GenBank/DDBJ whole genome shotgun (WGS) entry which is preliminary data.</text>
</comment>
<dbReference type="RefSeq" id="WP_386375906.1">
    <property type="nucleotide sequence ID" value="NZ_JBHUMP010000027.1"/>
</dbReference>
<protein>
    <recommendedName>
        <fullName evidence="5">Sodium/calcium exchanger membrane region domain-containing protein</fullName>
    </recommendedName>
</protein>